<dbReference type="AlphaFoldDB" id="A0A2G7GBE0"/>
<feature type="signal peptide" evidence="3">
    <location>
        <begin position="1"/>
        <end position="24"/>
    </location>
</feature>
<dbReference type="PANTHER" id="PTHR47700:SF1">
    <property type="entry name" value="CHITINASE"/>
    <property type="match status" value="1"/>
</dbReference>
<dbReference type="STRING" id="656916.A0A2G7GBE0"/>
<keyword evidence="3" id="KW-0732">Signal</keyword>
<evidence type="ECO:0000256" key="1">
    <source>
        <dbReference type="ARBA" id="ARBA00022669"/>
    </source>
</evidence>
<proteinExistence type="predicted"/>
<dbReference type="InterPro" id="IPR053214">
    <property type="entry name" value="LysM12-like"/>
</dbReference>
<sequence length="209" mass="22809">MTPSWLITALGAVCLFLSVDVAFAARGKAGLRTPASPGHRSRDAACPIACHIAGPNPSNWSLYHNFDQLQFCHHTLFYDFSLYDRVDDPDTLHRLYTCSSSGPDLSSLPRPSAQMASVVESVNLTYSLGWWTEGALAASDIISASKQMRYYLKSQHVATRSAERSTFSFARTGSAAIGVYIGRGLQSEGIASFALKTLADNLRTQNQLR</sequence>
<comment type="caution">
    <text evidence="4">The sequence shown here is derived from an EMBL/GenBank/DDBJ whole genome shotgun (WGS) entry which is preliminary data.</text>
</comment>
<evidence type="ECO:0000313" key="5">
    <source>
        <dbReference type="Proteomes" id="UP000231358"/>
    </source>
</evidence>
<evidence type="ECO:0000256" key="2">
    <source>
        <dbReference type="ARBA" id="ARBA00023026"/>
    </source>
</evidence>
<keyword evidence="5" id="KW-1185">Reference proteome</keyword>
<dbReference type="GO" id="GO:0008061">
    <property type="term" value="F:chitin binding"/>
    <property type="evidence" value="ECO:0007669"/>
    <property type="project" value="UniProtKB-KW"/>
</dbReference>
<protein>
    <submittedName>
        <fullName evidence="4">Uncharacterized protein</fullName>
    </submittedName>
</protein>
<reference evidence="4 5" key="1">
    <citation type="submission" date="2017-05" db="EMBL/GenBank/DDBJ databases">
        <title>Genome sequence for an aflatoxigenic pathogen of Argentinian peanut, Aspergillus arachidicola.</title>
        <authorList>
            <person name="Moore G."/>
            <person name="Beltz S.B."/>
            <person name="Mack B.M."/>
        </authorList>
    </citation>
    <scope>NUCLEOTIDE SEQUENCE [LARGE SCALE GENOMIC DNA]</scope>
    <source>
        <strain evidence="4 5">CBS 117610</strain>
    </source>
</reference>
<name>A0A2G7GBE0_9EURO</name>
<evidence type="ECO:0000313" key="4">
    <source>
        <dbReference type="EMBL" id="PIG90126.1"/>
    </source>
</evidence>
<keyword evidence="2" id="KW-0843">Virulence</keyword>
<dbReference type="EMBL" id="NEXV01000020">
    <property type="protein sequence ID" value="PIG90126.1"/>
    <property type="molecule type" value="Genomic_DNA"/>
</dbReference>
<gene>
    <name evidence="4" type="ORF">AARAC_001903</name>
</gene>
<keyword evidence="1" id="KW-0147">Chitin-binding</keyword>
<evidence type="ECO:0000256" key="3">
    <source>
        <dbReference type="SAM" id="SignalP"/>
    </source>
</evidence>
<accession>A0A2G7GBE0</accession>
<organism evidence="4 5">
    <name type="scientific">Aspergillus arachidicola</name>
    <dbReference type="NCBI Taxonomy" id="656916"/>
    <lineage>
        <taxon>Eukaryota</taxon>
        <taxon>Fungi</taxon>
        <taxon>Dikarya</taxon>
        <taxon>Ascomycota</taxon>
        <taxon>Pezizomycotina</taxon>
        <taxon>Eurotiomycetes</taxon>
        <taxon>Eurotiomycetidae</taxon>
        <taxon>Eurotiales</taxon>
        <taxon>Aspergillaceae</taxon>
        <taxon>Aspergillus</taxon>
        <taxon>Aspergillus subgen. Circumdati</taxon>
    </lineage>
</organism>
<dbReference type="PANTHER" id="PTHR47700">
    <property type="entry name" value="V CHITINASE, PUTATIVE (AFU_ORTHOLOGUE AFUA_6G13720)-RELATED"/>
    <property type="match status" value="1"/>
</dbReference>
<dbReference type="Proteomes" id="UP000231358">
    <property type="component" value="Unassembled WGS sequence"/>
</dbReference>
<feature type="chain" id="PRO_5013761848" evidence="3">
    <location>
        <begin position="25"/>
        <end position="209"/>
    </location>
</feature>